<reference evidence="7 8" key="1">
    <citation type="submission" date="2020-12" db="EMBL/GenBank/DDBJ databases">
        <title>FDA dAtabase for Regulatory Grade micrObial Sequences (FDA-ARGOS): Supporting development and validation of Infectious Disease Dx tests.</title>
        <authorList>
            <person name="Sproer C."/>
            <person name="Gronow S."/>
            <person name="Severitt S."/>
            <person name="Schroder I."/>
            <person name="Tallon L."/>
            <person name="Sadzewicz L."/>
            <person name="Zhao X."/>
            <person name="Boylan J."/>
            <person name="Ott S."/>
            <person name="Bowen H."/>
            <person name="Vavikolanu K."/>
            <person name="Mehta A."/>
            <person name="Aluvathingal J."/>
            <person name="Nadendla S."/>
            <person name="Lowell S."/>
            <person name="Myers T."/>
            <person name="Yan Y."/>
            <person name="Sichtig H."/>
        </authorList>
    </citation>
    <scope>NUCLEOTIDE SEQUENCE [LARGE SCALE GENOMIC DNA]</scope>
    <source>
        <strain evidence="7 8">FDAARGOS_864</strain>
    </source>
</reference>
<dbReference type="Gene3D" id="1.20.1250.20">
    <property type="entry name" value="MFS general substrate transporter like domains"/>
    <property type="match status" value="1"/>
</dbReference>
<gene>
    <name evidence="7" type="ORF">I6G21_05350</name>
</gene>
<evidence type="ECO:0000256" key="5">
    <source>
        <dbReference type="SAM" id="Phobius"/>
    </source>
</evidence>
<evidence type="ECO:0000313" key="7">
    <source>
        <dbReference type="EMBL" id="QPT52784.1"/>
    </source>
</evidence>
<feature type="transmembrane region" description="Helical" evidence="5">
    <location>
        <begin position="88"/>
        <end position="106"/>
    </location>
</feature>
<feature type="transmembrane region" description="Helical" evidence="5">
    <location>
        <begin position="285"/>
        <end position="305"/>
    </location>
</feature>
<dbReference type="KEGG" id="rkr:I6G21_05350"/>
<evidence type="ECO:0000256" key="4">
    <source>
        <dbReference type="ARBA" id="ARBA00023136"/>
    </source>
</evidence>
<evidence type="ECO:0000256" key="2">
    <source>
        <dbReference type="ARBA" id="ARBA00022692"/>
    </source>
</evidence>
<feature type="domain" description="Major facilitator superfamily (MFS) profile" evidence="6">
    <location>
        <begin position="22"/>
        <end position="404"/>
    </location>
</feature>
<accession>A0A7T3F8A4</accession>
<dbReference type="InterPro" id="IPR011701">
    <property type="entry name" value="MFS"/>
</dbReference>
<dbReference type="PANTHER" id="PTHR42910">
    <property type="entry name" value="TRANSPORTER SCO4007-RELATED"/>
    <property type="match status" value="1"/>
</dbReference>
<proteinExistence type="predicted"/>
<evidence type="ECO:0000256" key="1">
    <source>
        <dbReference type="ARBA" id="ARBA00004651"/>
    </source>
</evidence>
<comment type="subcellular location">
    <subcellularLocation>
        <location evidence="1">Cell membrane</location>
        <topology evidence="1">Multi-pass membrane protein</topology>
    </subcellularLocation>
</comment>
<dbReference type="InterPro" id="IPR036259">
    <property type="entry name" value="MFS_trans_sf"/>
</dbReference>
<feature type="transmembrane region" description="Helical" evidence="5">
    <location>
        <begin position="145"/>
        <end position="164"/>
    </location>
</feature>
<name>A0A7T3F8A4_9MICC</name>
<feature type="transmembrane region" description="Helical" evidence="5">
    <location>
        <begin position="21"/>
        <end position="39"/>
    </location>
</feature>
<feature type="transmembrane region" description="Helical" evidence="5">
    <location>
        <begin position="170"/>
        <end position="192"/>
    </location>
</feature>
<feature type="transmembrane region" description="Helical" evidence="5">
    <location>
        <begin position="112"/>
        <end position="133"/>
    </location>
</feature>
<feature type="transmembrane region" description="Helical" evidence="5">
    <location>
        <begin position="311"/>
        <end position="338"/>
    </location>
</feature>
<keyword evidence="3 5" id="KW-1133">Transmembrane helix</keyword>
<keyword evidence="2 5" id="KW-0812">Transmembrane</keyword>
<dbReference type="InterPro" id="IPR020846">
    <property type="entry name" value="MFS_dom"/>
</dbReference>
<dbReference type="RefSeq" id="WP_197939438.1">
    <property type="nucleotide sequence ID" value="NZ_CP065738.1"/>
</dbReference>
<sequence>MPAANPAPGSPVEGAPRLTRTLLLLMCLATGLCAGGNYFNQPLLDRIAQTLGVSEAAAAGSVTVAQVAYAVGLLLITPLGDLLERRRLTVGLILLTAAGQLAAGFAPVFGVFLLGVGAAGLFSVAAQVLVPYAALLAPPGREGRAVGTVMSGLLAGILVARAVAGLLAELGGWTLVYRVAALLMVLVALGLWRTLPPSRPQDPPTYLGLFASMARLLRTHPRLSTRSLASGFSFASISAVFATTALLLSGPGFGLGPAAIGLISLTGLAGTLTSQWAGRLTDRGLVQRGTGVGVALLAAGWGAFVLGGGSVVWFCVGMAVADGGLQLIHILSMSAVYALEPSARARLNSVYMTVYFVGAAVGSAAGVWAWDRWGWSGVCGVGFALTALTGLAAAADLVCARRQPCSV</sequence>
<dbReference type="GO" id="GO:0005886">
    <property type="term" value="C:plasma membrane"/>
    <property type="evidence" value="ECO:0007669"/>
    <property type="project" value="UniProtKB-SubCell"/>
</dbReference>
<dbReference type="Pfam" id="PF07690">
    <property type="entry name" value="MFS_1"/>
    <property type="match status" value="1"/>
</dbReference>
<dbReference type="AlphaFoldDB" id="A0A7T3F8A4"/>
<evidence type="ECO:0000256" key="3">
    <source>
        <dbReference type="ARBA" id="ARBA00022989"/>
    </source>
</evidence>
<keyword evidence="4 5" id="KW-0472">Membrane</keyword>
<dbReference type="GO" id="GO:0022857">
    <property type="term" value="F:transmembrane transporter activity"/>
    <property type="evidence" value="ECO:0007669"/>
    <property type="project" value="InterPro"/>
</dbReference>
<organism evidence="7 8">
    <name type="scientific">Rothia kristinae</name>
    <dbReference type="NCBI Taxonomy" id="37923"/>
    <lineage>
        <taxon>Bacteria</taxon>
        <taxon>Bacillati</taxon>
        <taxon>Actinomycetota</taxon>
        <taxon>Actinomycetes</taxon>
        <taxon>Micrococcales</taxon>
        <taxon>Micrococcaceae</taxon>
        <taxon>Rothia</taxon>
    </lineage>
</organism>
<dbReference type="CDD" id="cd17324">
    <property type="entry name" value="MFS_NepI_like"/>
    <property type="match status" value="1"/>
</dbReference>
<feature type="transmembrane region" description="Helical" evidence="5">
    <location>
        <begin position="51"/>
        <end position="76"/>
    </location>
</feature>
<dbReference type="EMBL" id="CP065738">
    <property type="protein sequence ID" value="QPT52784.1"/>
    <property type="molecule type" value="Genomic_DNA"/>
</dbReference>
<evidence type="ECO:0000313" key="8">
    <source>
        <dbReference type="Proteomes" id="UP000594975"/>
    </source>
</evidence>
<dbReference type="Proteomes" id="UP000594975">
    <property type="component" value="Chromosome"/>
</dbReference>
<dbReference type="PANTHER" id="PTHR42910:SF1">
    <property type="entry name" value="MAJOR FACILITATOR SUPERFAMILY (MFS) PROFILE DOMAIN-CONTAINING PROTEIN"/>
    <property type="match status" value="1"/>
</dbReference>
<feature type="transmembrane region" description="Helical" evidence="5">
    <location>
        <begin position="254"/>
        <end position="273"/>
    </location>
</feature>
<evidence type="ECO:0000259" key="6">
    <source>
        <dbReference type="PROSITE" id="PS50850"/>
    </source>
</evidence>
<dbReference type="GeneID" id="61262798"/>
<dbReference type="PROSITE" id="PS50850">
    <property type="entry name" value="MFS"/>
    <property type="match status" value="1"/>
</dbReference>
<feature type="transmembrane region" description="Helical" evidence="5">
    <location>
        <begin position="375"/>
        <end position="399"/>
    </location>
</feature>
<feature type="transmembrane region" description="Helical" evidence="5">
    <location>
        <begin position="228"/>
        <end position="248"/>
    </location>
</feature>
<feature type="transmembrane region" description="Helical" evidence="5">
    <location>
        <begin position="350"/>
        <end position="369"/>
    </location>
</feature>
<dbReference type="SUPFAM" id="SSF103473">
    <property type="entry name" value="MFS general substrate transporter"/>
    <property type="match status" value="1"/>
</dbReference>
<protein>
    <submittedName>
        <fullName evidence="7">MFS transporter</fullName>
    </submittedName>
</protein>